<evidence type="ECO:0000313" key="6">
    <source>
        <dbReference type="EMBL" id="GME70780.1"/>
    </source>
</evidence>
<feature type="compositionally biased region" description="Low complexity" evidence="4">
    <location>
        <begin position="366"/>
        <end position="383"/>
    </location>
</feature>
<dbReference type="InterPro" id="IPR045243">
    <property type="entry name" value="Rna14-like"/>
</dbReference>
<comment type="caution">
    <text evidence="6">The sequence shown here is derived from an EMBL/GenBank/DDBJ whole genome shotgun (WGS) entry which is preliminary data.</text>
</comment>
<evidence type="ECO:0000313" key="7">
    <source>
        <dbReference type="Proteomes" id="UP001165120"/>
    </source>
</evidence>
<organism evidence="6 7">
    <name type="scientific">Candida boidinii</name>
    <name type="common">Yeast</name>
    <dbReference type="NCBI Taxonomy" id="5477"/>
    <lineage>
        <taxon>Eukaryota</taxon>
        <taxon>Fungi</taxon>
        <taxon>Dikarya</taxon>
        <taxon>Ascomycota</taxon>
        <taxon>Saccharomycotina</taxon>
        <taxon>Pichiomycetes</taxon>
        <taxon>Pichiales</taxon>
        <taxon>Pichiaceae</taxon>
        <taxon>Ogataea</taxon>
        <taxon>Ogataea/Candida clade</taxon>
    </lineage>
</organism>
<keyword evidence="7" id="KW-1185">Reference proteome</keyword>
<dbReference type="GO" id="GO:0005634">
    <property type="term" value="C:nucleus"/>
    <property type="evidence" value="ECO:0007669"/>
    <property type="project" value="UniProtKB-SubCell"/>
</dbReference>
<keyword evidence="2 3" id="KW-0539">Nucleus</keyword>
<accession>A0A9W6SYY9</accession>
<dbReference type="PANTHER" id="PTHR19980:SF0">
    <property type="entry name" value="CLEAVAGE STIMULATION FACTOR SUBUNIT 3"/>
    <property type="match status" value="1"/>
</dbReference>
<proteinExistence type="predicted"/>
<sequence>MISSSSLLSSNNNKNSGNGSDLLGSSGVLLASGSGSKRTQREIQDDLIVLLRTSLSYNPSSFALTVKLSNIFERRNEIGLVKETFQSLIDNLMLKDEFYEKRFQELKLKIDERDEQKLQQQKQQANISNDSETIIKQEELTSEELQMNQEFERIKKCRELISRSITSCFANEMKSVKRINGNKEARSVFSQARKYKRITWHVFYDYAMMEFHANEMKICLRSLELALKYFGKDIEFIIKYLNFLVFIKDLPNAKTVFETSIKSLLLINDLNSISKLFEHFIKIELDYGDLNAVKLLEKRYIKLFPNKLPFELFSKTFESDDHFSVVNAIDEFEITKIANGDSTSLNNSNNESDEPLLKRRDLGNGQQQQQQQQQQDITQLQQQKNNGINHERESTPVISNKPFNVRDEIYNLLRVLPKAEYYNEPFFDPEKTVAFFQKLNLN</sequence>
<name>A0A9W6SYY9_CANBO</name>
<dbReference type="Pfam" id="PF05843">
    <property type="entry name" value="Suf"/>
    <property type="match status" value="1"/>
</dbReference>
<dbReference type="SUPFAM" id="SSF48452">
    <property type="entry name" value="TPR-like"/>
    <property type="match status" value="1"/>
</dbReference>
<dbReference type="GO" id="GO:0003729">
    <property type="term" value="F:mRNA binding"/>
    <property type="evidence" value="ECO:0007669"/>
    <property type="project" value="TreeGrafter"/>
</dbReference>
<evidence type="ECO:0000259" key="5">
    <source>
        <dbReference type="Pfam" id="PF05843"/>
    </source>
</evidence>
<dbReference type="Proteomes" id="UP001165120">
    <property type="component" value="Unassembled WGS sequence"/>
</dbReference>
<comment type="function">
    <text evidence="3">Component of the cleavage factor IA (CFIA) complex, which is involved in the endonucleolytic cleavage during polyadenylation-dependent pre-mRNA 3'-end formation.</text>
</comment>
<protein>
    <recommendedName>
        <fullName evidence="3">mRNA 3'-end-processing protein RNA14</fullName>
    </recommendedName>
</protein>
<comment type="subcellular location">
    <subcellularLocation>
        <location evidence="3">Nucleus</location>
    </subcellularLocation>
    <subcellularLocation>
        <location evidence="3">Cytoplasm</location>
    </subcellularLocation>
    <text evidence="3">Nucleus and/or cytoplasm.</text>
</comment>
<dbReference type="PANTHER" id="PTHR19980">
    <property type="entry name" value="RNA CLEAVAGE STIMULATION FACTOR"/>
    <property type="match status" value="1"/>
</dbReference>
<dbReference type="Gene3D" id="1.25.40.1040">
    <property type="match status" value="1"/>
</dbReference>
<feature type="region of interest" description="Disordered" evidence="4">
    <location>
        <begin position="1"/>
        <end position="20"/>
    </location>
</feature>
<evidence type="ECO:0000256" key="3">
    <source>
        <dbReference type="RuleBase" id="RU369035"/>
    </source>
</evidence>
<evidence type="ECO:0000256" key="1">
    <source>
        <dbReference type="ARBA" id="ARBA00022737"/>
    </source>
</evidence>
<evidence type="ECO:0000256" key="2">
    <source>
        <dbReference type="ARBA" id="ARBA00023242"/>
    </source>
</evidence>
<reference evidence="6" key="1">
    <citation type="submission" date="2023-04" db="EMBL/GenBank/DDBJ databases">
        <title>Candida boidinii NBRC 10035.</title>
        <authorList>
            <person name="Ichikawa N."/>
            <person name="Sato H."/>
            <person name="Tonouchi N."/>
        </authorList>
    </citation>
    <scope>NUCLEOTIDE SEQUENCE</scope>
    <source>
        <strain evidence="6">NBRC 10035</strain>
    </source>
</reference>
<feature type="domain" description="Suppressor of forked" evidence="5">
    <location>
        <begin position="43"/>
        <end position="322"/>
    </location>
</feature>
<dbReference type="EMBL" id="BSXN01000953">
    <property type="protein sequence ID" value="GME70780.1"/>
    <property type="molecule type" value="Genomic_DNA"/>
</dbReference>
<dbReference type="AlphaFoldDB" id="A0A9W6SYY9"/>
<dbReference type="Gene3D" id="6.10.250.1660">
    <property type="match status" value="1"/>
</dbReference>
<gene>
    <name evidence="6" type="ORF">Cboi02_000295700</name>
</gene>
<keyword evidence="3" id="KW-0963">Cytoplasm</keyword>
<feature type="compositionally biased region" description="Polar residues" evidence="4">
    <location>
        <begin position="340"/>
        <end position="350"/>
    </location>
</feature>
<feature type="region of interest" description="Disordered" evidence="4">
    <location>
        <begin position="340"/>
        <end position="400"/>
    </location>
</feature>
<dbReference type="InterPro" id="IPR008847">
    <property type="entry name" value="Suf"/>
</dbReference>
<dbReference type="GO" id="GO:0180010">
    <property type="term" value="P:co-transcriptional mRNA 3'-end processing, cleavage and polyadenylation pathway"/>
    <property type="evidence" value="ECO:0007669"/>
    <property type="project" value="UniProtKB-UniRule"/>
</dbReference>
<keyword evidence="1" id="KW-0677">Repeat</keyword>
<dbReference type="GO" id="GO:0005737">
    <property type="term" value="C:cytoplasm"/>
    <property type="evidence" value="ECO:0007669"/>
    <property type="project" value="UniProtKB-SubCell"/>
</dbReference>
<evidence type="ECO:0000256" key="4">
    <source>
        <dbReference type="SAM" id="MobiDB-lite"/>
    </source>
</evidence>
<dbReference type="InterPro" id="IPR011990">
    <property type="entry name" value="TPR-like_helical_dom_sf"/>
</dbReference>
<keyword evidence="3" id="KW-0507">mRNA processing</keyword>